<organism evidence="3 4">
    <name type="scientific">Chloropicon roscoffensis</name>
    <dbReference type="NCBI Taxonomy" id="1461544"/>
    <lineage>
        <taxon>Eukaryota</taxon>
        <taxon>Viridiplantae</taxon>
        <taxon>Chlorophyta</taxon>
        <taxon>Chloropicophyceae</taxon>
        <taxon>Chloropicales</taxon>
        <taxon>Chloropicaceae</taxon>
        <taxon>Chloropicon</taxon>
    </lineage>
</organism>
<feature type="region of interest" description="Disordered" evidence="1">
    <location>
        <begin position="1"/>
        <end position="49"/>
    </location>
</feature>
<name>A0AAX4PHX8_9CHLO</name>
<dbReference type="InterPro" id="IPR049213">
    <property type="entry name" value="DUF6816"/>
</dbReference>
<reference evidence="3 4" key="1">
    <citation type="submission" date="2024-03" db="EMBL/GenBank/DDBJ databases">
        <title>Complete genome sequence of the green alga Chloropicon roscoffensis RCC1871.</title>
        <authorList>
            <person name="Lemieux C."/>
            <person name="Pombert J.-F."/>
            <person name="Otis C."/>
            <person name="Turmel M."/>
        </authorList>
    </citation>
    <scope>NUCLEOTIDE SEQUENCE [LARGE SCALE GENOMIC DNA]</scope>
    <source>
        <strain evidence="3 4">RCC1871</strain>
    </source>
</reference>
<sequence length="323" mass="35284">MAPALSDRARSGGGLAPPRGGCSCSSECHDRRNRGRMRSSSCTRDGEEPAGASASEFEVFGASTAGRRVAGAAIASALPLLHGASRALAAPELVSDVWEKLGGGQADIYYPDFFEGCWQVGSTLVAVETPKGIEYTNDADQIQQAIDNELNRTLRYEQCFVRNSRNRVVADRMHNTRMITEAIMGARDDIAYTWNVDDPNVLKIHLRGLEIFTRVTRRFSSAGGDEVPAGLTSLETSELFEQVFDKGLGNPKVKASRLITKWKWRGAEETPEGQPQIIATQVLNNYLTPMSSSDQSSMDQLAFTNLSDPASVFKYKMGFFKVG</sequence>
<proteinExistence type="predicted"/>
<feature type="domain" description="DUF6816" evidence="2">
    <location>
        <begin position="102"/>
        <end position="322"/>
    </location>
</feature>
<evidence type="ECO:0000313" key="4">
    <source>
        <dbReference type="Proteomes" id="UP001472866"/>
    </source>
</evidence>
<protein>
    <recommendedName>
        <fullName evidence="2">DUF6816 domain-containing protein</fullName>
    </recommendedName>
</protein>
<dbReference type="AlphaFoldDB" id="A0AAX4PHX8"/>
<evidence type="ECO:0000259" key="2">
    <source>
        <dbReference type="Pfam" id="PF20670"/>
    </source>
</evidence>
<evidence type="ECO:0000256" key="1">
    <source>
        <dbReference type="SAM" id="MobiDB-lite"/>
    </source>
</evidence>
<keyword evidence="4" id="KW-1185">Reference proteome</keyword>
<dbReference type="EMBL" id="CP151514">
    <property type="protein sequence ID" value="WZN66022.1"/>
    <property type="molecule type" value="Genomic_DNA"/>
</dbReference>
<accession>A0AAX4PHX8</accession>
<dbReference type="Proteomes" id="UP001472866">
    <property type="component" value="Chromosome 14"/>
</dbReference>
<gene>
    <name evidence="3" type="ORF">HKI87_14g75850</name>
</gene>
<dbReference type="Pfam" id="PF20670">
    <property type="entry name" value="DUF6816"/>
    <property type="match status" value="1"/>
</dbReference>
<evidence type="ECO:0000313" key="3">
    <source>
        <dbReference type="EMBL" id="WZN66022.1"/>
    </source>
</evidence>